<protein>
    <submittedName>
        <fullName evidence="1">Uncharacterized protein</fullName>
    </submittedName>
</protein>
<accession>A0A165R3E4</accession>
<evidence type="ECO:0000313" key="2">
    <source>
        <dbReference type="Proteomes" id="UP000076761"/>
    </source>
</evidence>
<proteinExistence type="predicted"/>
<sequence length="366" mass="40823">MPNAYSVCQITIWTSRSGHVTVTSENPPQQPSCKLIPSERATVNLHTIDASAYSVPSCALHKAQYLQHDPPTPVHTATACYSVYKLGNSIAILRNKCLIGYHETGKDQSTEATDSSEEPRVFLSQKMHEDKTRFLSSRTLRKTPFIRFCPIWFPLRLGVDPVYLSLSHCCYDKLPETRCEVPYFRSAGVAPKRMLRGFSVVYVAYVGCTSVTPKVSRFTGKDCSHLLYAPIFSLRSAGHRLAVQYACYVTRSQNWKGMGNISEGMATVNGLLGDTTVSTVSPITSLASLPRLLDHRLPPMTGQRTTAVLINRDSRYFRTPSRAPRRIRSSPMISVISGVDHALVAMRRSSTANSVQRRHQAWLVKQ</sequence>
<dbReference type="AlphaFoldDB" id="A0A165R3E4"/>
<dbReference type="Proteomes" id="UP000076761">
    <property type="component" value="Unassembled WGS sequence"/>
</dbReference>
<reference evidence="1 2" key="1">
    <citation type="journal article" date="2016" name="Mol. Biol. Evol.">
        <title>Comparative Genomics of Early-Diverging Mushroom-Forming Fungi Provides Insights into the Origins of Lignocellulose Decay Capabilities.</title>
        <authorList>
            <person name="Nagy L.G."/>
            <person name="Riley R."/>
            <person name="Tritt A."/>
            <person name="Adam C."/>
            <person name="Daum C."/>
            <person name="Floudas D."/>
            <person name="Sun H."/>
            <person name="Yadav J.S."/>
            <person name="Pangilinan J."/>
            <person name="Larsson K.H."/>
            <person name="Matsuura K."/>
            <person name="Barry K."/>
            <person name="Labutti K."/>
            <person name="Kuo R."/>
            <person name="Ohm R.A."/>
            <person name="Bhattacharya S.S."/>
            <person name="Shirouzu T."/>
            <person name="Yoshinaga Y."/>
            <person name="Martin F.M."/>
            <person name="Grigoriev I.V."/>
            <person name="Hibbett D.S."/>
        </authorList>
    </citation>
    <scope>NUCLEOTIDE SEQUENCE [LARGE SCALE GENOMIC DNA]</scope>
    <source>
        <strain evidence="1 2">HHB14362 ss-1</strain>
    </source>
</reference>
<evidence type="ECO:0000313" key="1">
    <source>
        <dbReference type="EMBL" id="KZT23249.1"/>
    </source>
</evidence>
<organism evidence="1 2">
    <name type="scientific">Neolentinus lepideus HHB14362 ss-1</name>
    <dbReference type="NCBI Taxonomy" id="1314782"/>
    <lineage>
        <taxon>Eukaryota</taxon>
        <taxon>Fungi</taxon>
        <taxon>Dikarya</taxon>
        <taxon>Basidiomycota</taxon>
        <taxon>Agaricomycotina</taxon>
        <taxon>Agaricomycetes</taxon>
        <taxon>Gloeophyllales</taxon>
        <taxon>Gloeophyllaceae</taxon>
        <taxon>Neolentinus</taxon>
    </lineage>
</organism>
<name>A0A165R3E4_9AGAM</name>
<dbReference type="InParanoid" id="A0A165R3E4"/>
<keyword evidence="2" id="KW-1185">Reference proteome</keyword>
<gene>
    <name evidence="1" type="ORF">NEOLEDRAFT_1149523</name>
</gene>
<dbReference type="EMBL" id="KV425587">
    <property type="protein sequence ID" value="KZT23249.1"/>
    <property type="molecule type" value="Genomic_DNA"/>
</dbReference>